<accession>A0A7X2C3C8</accession>
<dbReference type="Proteomes" id="UP000447574">
    <property type="component" value="Unassembled WGS sequence"/>
</dbReference>
<evidence type="ECO:0000313" key="1">
    <source>
        <dbReference type="EMBL" id="MQT74948.1"/>
    </source>
</evidence>
<name>A0A7X2C3C8_9PSED</name>
<organism evidence="2 6">
    <name type="scientific">Pseudomonas helleri</name>
    <dbReference type="NCBI Taxonomy" id="1608996"/>
    <lineage>
        <taxon>Bacteria</taxon>
        <taxon>Pseudomonadati</taxon>
        <taxon>Pseudomonadota</taxon>
        <taxon>Gammaproteobacteria</taxon>
        <taxon>Pseudomonadales</taxon>
        <taxon>Pseudomonadaceae</taxon>
        <taxon>Pseudomonas</taxon>
    </lineage>
</organism>
<dbReference type="Proteomes" id="UP000470186">
    <property type="component" value="Unassembled WGS sequence"/>
</dbReference>
<evidence type="ECO:0000313" key="2">
    <source>
        <dbReference type="EMBL" id="MQT89631.1"/>
    </source>
</evidence>
<gene>
    <name evidence="3" type="ORF">GHO30_19780</name>
    <name evidence="1" type="ORF">GHO37_11620</name>
    <name evidence="2" type="ORF">GHO39_10860</name>
</gene>
<sequence length="78" mass="8615">MTAEQDAAAYQLLEIYADILERTHGPCLAGREALMDWLSDQFLRLARLDVPDQAAGSMIDTAYLLWQVEAAGLSDADE</sequence>
<dbReference type="RefSeq" id="WP_153328259.1">
    <property type="nucleotide sequence ID" value="NZ_JBQQFY010000021.1"/>
</dbReference>
<dbReference type="AlphaFoldDB" id="A0A7X2C3C8"/>
<reference evidence="4 5" key="1">
    <citation type="submission" date="2019-10" db="EMBL/GenBank/DDBJ databases">
        <title>Evaluation of single-gene subtyping targets for Pseudomonas.</title>
        <authorList>
            <person name="Reichler S.J."/>
            <person name="Orsi R.H."/>
            <person name="Wiedmann M."/>
            <person name="Martin N.H."/>
            <person name="Murphy S.I."/>
        </authorList>
    </citation>
    <scope>NUCLEOTIDE SEQUENCE [LARGE SCALE GENOMIC DNA]</scope>
    <source>
        <strain evidence="3 5">FSL R10-2107</strain>
        <strain evidence="1 4">FSL R10-2932</strain>
        <strain evidence="2 6">FSL R10-3254</strain>
    </source>
</reference>
<protein>
    <submittedName>
        <fullName evidence="2">Uncharacterized protein</fullName>
    </submittedName>
</protein>
<dbReference type="Proteomes" id="UP000489190">
    <property type="component" value="Unassembled WGS sequence"/>
</dbReference>
<keyword evidence="5" id="KW-1185">Reference proteome</keyword>
<proteinExistence type="predicted"/>
<evidence type="ECO:0000313" key="3">
    <source>
        <dbReference type="EMBL" id="MQU33593.1"/>
    </source>
</evidence>
<dbReference type="EMBL" id="WIVX01000117">
    <property type="protein sequence ID" value="MQU33593.1"/>
    <property type="molecule type" value="Genomic_DNA"/>
</dbReference>
<evidence type="ECO:0000313" key="5">
    <source>
        <dbReference type="Proteomes" id="UP000470186"/>
    </source>
</evidence>
<evidence type="ECO:0000313" key="6">
    <source>
        <dbReference type="Proteomes" id="UP000489190"/>
    </source>
</evidence>
<dbReference type="EMBL" id="WIWI01000025">
    <property type="protein sequence ID" value="MQT89631.1"/>
    <property type="molecule type" value="Genomic_DNA"/>
</dbReference>
<comment type="caution">
    <text evidence="2">The sequence shown here is derived from an EMBL/GenBank/DDBJ whole genome shotgun (WGS) entry which is preliminary data.</text>
</comment>
<dbReference type="EMBL" id="WIWF01000036">
    <property type="protein sequence ID" value="MQT74948.1"/>
    <property type="molecule type" value="Genomic_DNA"/>
</dbReference>
<evidence type="ECO:0000313" key="4">
    <source>
        <dbReference type="Proteomes" id="UP000447574"/>
    </source>
</evidence>